<name>A0ABD0M1T6_9CAEN</name>
<comment type="subcellular location">
    <subcellularLocation>
        <location evidence="1">Membrane</location>
        <topology evidence="1">Multi-pass membrane protein</topology>
    </subcellularLocation>
</comment>
<comment type="caution">
    <text evidence="7">The sequence shown here is derived from an EMBL/GenBank/DDBJ whole genome shotgun (WGS) entry which is preliminary data.</text>
</comment>
<keyword evidence="4 6" id="KW-1133">Transmembrane helix</keyword>
<proteinExistence type="predicted"/>
<evidence type="ECO:0000256" key="5">
    <source>
        <dbReference type="ARBA" id="ARBA00023136"/>
    </source>
</evidence>
<dbReference type="PRINTS" id="PR00176">
    <property type="entry name" value="NANEUSMPORT"/>
</dbReference>
<sequence length="283" mass="31449">SRDALIGSMADGLTSFYGGFVIFSVLGFMAKEANTTVDKIATQGPGLALVAYPEAISKLPLPPLWATVVSGMVDAFPRQLSKWRAPLTLALSITSYLISLPVATKGGIYVFQLLDWYVAAFCVILTSFLECIIIGWIYGVERFSADIELMLGTRPSIVMKLCWCFITPFLMLVAFIFTIATYTLPTYDGYVYPDYANAAGFVISVIPLLPIPFFMVKELLSRQGSFSQRLRQSLQPDPTWGPSQKEYRPLYAQKLPHKRTAFKAVFQRNPINGTRVHLTSSDV</sequence>
<protein>
    <recommendedName>
        <fullName evidence="9">Amino acid permease</fullName>
    </recommendedName>
</protein>
<dbReference type="GO" id="GO:0016020">
    <property type="term" value="C:membrane"/>
    <property type="evidence" value="ECO:0007669"/>
    <property type="project" value="UniProtKB-SubCell"/>
</dbReference>
<keyword evidence="2" id="KW-0813">Transport</keyword>
<keyword evidence="3 6" id="KW-0812">Transmembrane</keyword>
<dbReference type="PROSITE" id="PS50267">
    <property type="entry name" value="NA_NEUROTRAN_SYMP_3"/>
    <property type="match status" value="1"/>
</dbReference>
<evidence type="ECO:0008006" key="9">
    <source>
        <dbReference type="Google" id="ProtNLM"/>
    </source>
</evidence>
<feature type="transmembrane region" description="Helical" evidence="6">
    <location>
        <begin position="85"/>
        <end position="104"/>
    </location>
</feature>
<dbReference type="PANTHER" id="PTHR11616">
    <property type="entry name" value="SODIUM/CHLORIDE DEPENDENT TRANSPORTER"/>
    <property type="match status" value="1"/>
</dbReference>
<gene>
    <name evidence="7" type="ORF">BaRGS_00003423</name>
</gene>
<dbReference type="EMBL" id="JACVVK020000011">
    <property type="protein sequence ID" value="KAK7505261.1"/>
    <property type="molecule type" value="Genomic_DNA"/>
</dbReference>
<evidence type="ECO:0000256" key="2">
    <source>
        <dbReference type="ARBA" id="ARBA00022448"/>
    </source>
</evidence>
<dbReference type="Proteomes" id="UP001519460">
    <property type="component" value="Unassembled WGS sequence"/>
</dbReference>
<evidence type="ECO:0000256" key="3">
    <source>
        <dbReference type="ARBA" id="ARBA00022692"/>
    </source>
</evidence>
<dbReference type="PANTHER" id="PTHR11616:SF241">
    <property type="entry name" value="SODIUM- AND CHLORIDE-DEPENDENT GLYCINE TRANSPORTER 2"/>
    <property type="match status" value="1"/>
</dbReference>
<keyword evidence="5 6" id="KW-0472">Membrane</keyword>
<feature type="transmembrane region" description="Helical" evidence="6">
    <location>
        <begin position="12"/>
        <end position="30"/>
    </location>
</feature>
<dbReference type="InterPro" id="IPR000175">
    <property type="entry name" value="Na/ntran_symport"/>
</dbReference>
<evidence type="ECO:0000256" key="1">
    <source>
        <dbReference type="ARBA" id="ARBA00004141"/>
    </source>
</evidence>
<feature type="transmembrane region" description="Helical" evidence="6">
    <location>
        <begin position="195"/>
        <end position="216"/>
    </location>
</feature>
<evidence type="ECO:0000256" key="6">
    <source>
        <dbReference type="SAM" id="Phobius"/>
    </source>
</evidence>
<accession>A0ABD0M1T6</accession>
<organism evidence="7 8">
    <name type="scientific">Batillaria attramentaria</name>
    <dbReference type="NCBI Taxonomy" id="370345"/>
    <lineage>
        <taxon>Eukaryota</taxon>
        <taxon>Metazoa</taxon>
        <taxon>Spiralia</taxon>
        <taxon>Lophotrochozoa</taxon>
        <taxon>Mollusca</taxon>
        <taxon>Gastropoda</taxon>
        <taxon>Caenogastropoda</taxon>
        <taxon>Sorbeoconcha</taxon>
        <taxon>Cerithioidea</taxon>
        <taxon>Batillariidae</taxon>
        <taxon>Batillaria</taxon>
    </lineage>
</organism>
<feature type="transmembrane region" description="Helical" evidence="6">
    <location>
        <begin position="116"/>
        <end position="140"/>
    </location>
</feature>
<evidence type="ECO:0000256" key="4">
    <source>
        <dbReference type="ARBA" id="ARBA00022989"/>
    </source>
</evidence>
<evidence type="ECO:0000313" key="7">
    <source>
        <dbReference type="EMBL" id="KAK7505261.1"/>
    </source>
</evidence>
<feature type="transmembrane region" description="Helical" evidence="6">
    <location>
        <begin position="161"/>
        <end position="183"/>
    </location>
</feature>
<dbReference type="Pfam" id="PF00209">
    <property type="entry name" value="SNF"/>
    <property type="match status" value="1"/>
</dbReference>
<dbReference type="SUPFAM" id="SSF161070">
    <property type="entry name" value="SNF-like"/>
    <property type="match status" value="1"/>
</dbReference>
<keyword evidence="8" id="KW-1185">Reference proteome</keyword>
<evidence type="ECO:0000313" key="8">
    <source>
        <dbReference type="Proteomes" id="UP001519460"/>
    </source>
</evidence>
<reference evidence="7 8" key="1">
    <citation type="journal article" date="2023" name="Sci. Data">
        <title>Genome assembly of the Korean intertidal mud-creeper Batillaria attramentaria.</title>
        <authorList>
            <person name="Patra A.K."/>
            <person name="Ho P.T."/>
            <person name="Jun S."/>
            <person name="Lee S.J."/>
            <person name="Kim Y."/>
            <person name="Won Y.J."/>
        </authorList>
    </citation>
    <scope>NUCLEOTIDE SEQUENCE [LARGE SCALE GENOMIC DNA]</scope>
    <source>
        <strain evidence="7">Wonlab-2016</strain>
    </source>
</reference>
<dbReference type="InterPro" id="IPR037272">
    <property type="entry name" value="SNS_sf"/>
</dbReference>
<dbReference type="AlphaFoldDB" id="A0ABD0M1T6"/>
<feature type="non-terminal residue" evidence="7">
    <location>
        <position position="1"/>
    </location>
</feature>